<proteinExistence type="predicted"/>
<dbReference type="EMBL" id="HBEF01004959">
    <property type="protein sequence ID" value="CAD8330962.1"/>
    <property type="molecule type" value="Transcribed_RNA"/>
</dbReference>
<dbReference type="InterPro" id="IPR019181">
    <property type="entry name" value="LSM12_ABD"/>
</dbReference>
<dbReference type="PROSITE" id="PS52001">
    <property type="entry name" value="AD"/>
    <property type="match status" value="1"/>
</dbReference>
<dbReference type="AlphaFoldDB" id="A0A7R9WQE3"/>
<dbReference type="InterPro" id="IPR047574">
    <property type="entry name" value="AD"/>
</dbReference>
<dbReference type="PANTHER" id="PTHR13542">
    <property type="entry name" value="LSM12 HOMOLOG"/>
    <property type="match status" value="1"/>
</dbReference>
<dbReference type="Pfam" id="PF09793">
    <property type="entry name" value="AD"/>
    <property type="match status" value="1"/>
</dbReference>
<sequence>MATTNQGPLDVQYPVCSTWDIVLRNDDKVRGEIYTVDPVSGFIFVKDKLKELRMINVRFIKSSKKVKDASAEDTKALSASMKTVFTKRALEEREKRALRLAEETFRNTNTKASPHGQAVFDRLVKACNEVSWQEESIIVLGQIQVDPPYTADSCKPLVAGKGVSSLDRIQKIVASTPTIPSTGA</sequence>
<feature type="domain" description="AD" evidence="1">
    <location>
        <begin position="83"/>
        <end position="181"/>
    </location>
</feature>
<accession>A0A7R9WQE3</accession>
<evidence type="ECO:0000313" key="2">
    <source>
        <dbReference type="EMBL" id="CAD8330962.1"/>
    </source>
</evidence>
<dbReference type="SMART" id="SM00995">
    <property type="entry name" value="AD"/>
    <property type="match status" value="1"/>
</dbReference>
<organism evidence="2">
    <name type="scientific">Craspedostauros australis</name>
    <dbReference type="NCBI Taxonomy" id="1486917"/>
    <lineage>
        <taxon>Eukaryota</taxon>
        <taxon>Sar</taxon>
        <taxon>Stramenopiles</taxon>
        <taxon>Ochrophyta</taxon>
        <taxon>Bacillariophyta</taxon>
        <taxon>Bacillariophyceae</taxon>
        <taxon>Bacillariophycidae</taxon>
        <taxon>Naviculales</taxon>
        <taxon>Naviculaceae</taxon>
        <taxon>Craspedostauros</taxon>
    </lineage>
</organism>
<reference evidence="2" key="1">
    <citation type="submission" date="2021-01" db="EMBL/GenBank/DDBJ databases">
        <authorList>
            <person name="Corre E."/>
            <person name="Pelletier E."/>
            <person name="Niang G."/>
            <person name="Scheremetjew M."/>
            <person name="Finn R."/>
            <person name="Kale V."/>
            <person name="Holt S."/>
            <person name="Cochrane G."/>
            <person name="Meng A."/>
            <person name="Brown T."/>
            <person name="Cohen L."/>
        </authorList>
    </citation>
    <scope>NUCLEOTIDE SEQUENCE</scope>
    <source>
        <strain evidence="2">CCMP3328</strain>
    </source>
</reference>
<evidence type="ECO:0000259" key="1">
    <source>
        <dbReference type="PROSITE" id="PS52001"/>
    </source>
</evidence>
<name>A0A7R9WQE3_9STRA</name>
<protein>
    <recommendedName>
        <fullName evidence="1">AD domain-containing protein</fullName>
    </recommendedName>
</protein>
<gene>
    <name evidence="2" type="ORF">CAUS1442_LOCUS3061</name>
</gene>
<dbReference type="InterPro" id="IPR039683">
    <property type="entry name" value="Lsm12-like"/>
</dbReference>